<feature type="coiled-coil region" evidence="4">
    <location>
        <begin position="115"/>
        <end position="145"/>
    </location>
</feature>
<dbReference type="STRING" id="578462.A0A0L0T185"/>
<name>A0A0L0T185_ALLM3</name>
<reference evidence="6" key="2">
    <citation type="submission" date="2009-11" db="EMBL/GenBank/DDBJ databases">
        <title>The Genome Sequence of Allomyces macrogynus strain ATCC 38327.</title>
        <authorList>
            <consortium name="The Broad Institute Genome Sequencing Platform"/>
            <person name="Russ C."/>
            <person name="Cuomo C."/>
            <person name="Shea T."/>
            <person name="Young S.K."/>
            <person name="Zeng Q."/>
            <person name="Koehrsen M."/>
            <person name="Haas B."/>
            <person name="Borodovsky M."/>
            <person name="Guigo R."/>
            <person name="Alvarado L."/>
            <person name="Berlin A."/>
            <person name="Borenstein D."/>
            <person name="Chen Z."/>
            <person name="Engels R."/>
            <person name="Freedman E."/>
            <person name="Gellesch M."/>
            <person name="Goldberg J."/>
            <person name="Griggs A."/>
            <person name="Gujja S."/>
            <person name="Heiman D."/>
            <person name="Hepburn T."/>
            <person name="Howarth C."/>
            <person name="Jen D."/>
            <person name="Larson L."/>
            <person name="Lewis B."/>
            <person name="Mehta T."/>
            <person name="Park D."/>
            <person name="Pearson M."/>
            <person name="Roberts A."/>
            <person name="Saif S."/>
            <person name="Shenoy N."/>
            <person name="Sisk P."/>
            <person name="Stolte C."/>
            <person name="Sykes S."/>
            <person name="Walk T."/>
            <person name="White J."/>
            <person name="Yandava C."/>
            <person name="Burger G."/>
            <person name="Gray M.W."/>
            <person name="Holland P.W.H."/>
            <person name="King N."/>
            <person name="Lang F.B.F."/>
            <person name="Roger A.J."/>
            <person name="Ruiz-Trillo I."/>
            <person name="Lander E."/>
            <person name="Nusbaum C."/>
        </authorList>
    </citation>
    <scope>NUCLEOTIDE SEQUENCE [LARGE SCALE GENOMIC DNA]</scope>
    <source>
        <strain evidence="6">ATCC 38327</strain>
    </source>
</reference>
<dbReference type="OrthoDB" id="5575062at2759"/>
<evidence type="ECO:0000256" key="1">
    <source>
        <dbReference type="ARBA" id="ARBA00022741"/>
    </source>
</evidence>
<dbReference type="GO" id="GO:0007076">
    <property type="term" value="P:mitotic chromosome condensation"/>
    <property type="evidence" value="ECO:0007669"/>
    <property type="project" value="TreeGrafter"/>
</dbReference>
<keyword evidence="6" id="KW-1185">Reference proteome</keyword>
<dbReference type="AlphaFoldDB" id="A0A0L0T185"/>
<dbReference type="PANTHER" id="PTHR18937:SF172">
    <property type="entry name" value="STRUCTURAL MAINTENANCE OF CHROMOSOMES PROTEIN"/>
    <property type="match status" value="1"/>
</dbReference>
<evidence type="ECO:0008006" key="7">
    <source>
        <dbReference type="Google" id="ProtNLM"/>
    </source>
</evidence>
<dbReference type="PANTHER" id="PTHR18937">
    <property type="entry name" value="STRUCTURAL MAINTENANCE OF CHROMOSOMES SMC FAMILY MEMBER"/>
    <property type="match status" value="1"/>
</dbReference>
<keyword evidence="3" id="KW-0539">Nucleus</keyword>
<dbReference type="GO" id="GO:0005524">
    <property type="term" value="F:ATP binding"/>
    <property type="evidence" value="ECO:0007669"/>
    <property type="project" value="UniProtKB-KW"/>
</dbReference>
<sequence>MKTTGNGVEIVVPGSDLLVSRTAFKNNQSRYSINQRPASYVQVTTLLKSKGVDLTHQRFLILQGEVESIAQMKPKGTSDSDEGLLEYLEDIIGTAQYKDPIEAAQRDLDAIDDLRHEKLARVKLVEQELARLQDAKDAAEAYLAREAEMRRMQAKLYRHMVDKHTRASGLARTTLTNSQARLVELDEARAPTCKSTTPT</sequence>
<evidence type="ECO:0000313" key="6">
    <source>
        <dbReference type="Proteomes" id="UP000054350"/>
    </source>
</evidence>
<evidence type="ECO:0000256" key="4">
    <source>
        <dbReference type="SAM" id="Coils"/>
    </source>
</evidence>
<organism evidence="5 6">
    <name type="scientific">Allomyces macrogynus (strain ATCC 38327)</name>
    <name type="common">Allomyces javanicus var. macrogynus</name>
    <dbReference type="NCBI Taxonomy" id="578462"/>
    <lineage>
        <taxon>Eukaryota</taxon>
        <taxon>Fungi</taxon>
        <taxon>Fungi incertae sedis</taxon>
        <taxon>Blastocladiomycota</taxon>
        <taxon>Blastocladiomycetes</taxon>
        <taxon>Blastocladiales</taxon>
        <taxon>Blastocladiaceae</taxon>
        <taxon>Allomyces</taxon>
    </lineage>
</organism>
<dbReference type="Gene3D" id="3.40.50.300">
    <property type="entry name" value="P-loop containing nucleotide triphosphate hydrolases"/>
    <property type="match status" value="1"/>
</dbReference>
<keyword evidence="4" id="KW-0175">Coiled coil</keyword>
<dbReference type="eggNOG" id="KOG0996">
    <property type="taxonomic scope" value="Eukaryota"/>
</dbReference>
<dbReference type="VEuPathDB" id="FungiDB:AMAG_19749"/>
<evidence type="ECO:0000313" key="5">
    <source>
        <dbReference type="EMBL" id="KNE68578.1"/>
    </source>
</evidence>
<protein>
    <recommendedName>
        <fullName evidence="7">RecF/RecN/SMC N-terminal domain-containing protein</fullName>
    </recommendedName>
</protein>
<dbReference type="SUPFAM" id="SSF52540">
    <property type="entry name" value="P-loop containing nucleoside triphosphate hydrolases"/>
    <property type="match status" value="1"/>
</dbReference>
<evidence type="ECO:0000256" key="3">
    <source>
        <dbReference type="ARBA" id="ARBA00023242"/>
    </source>
</evidence>
<dbReference type="EMBL" id="GG745357">
    <property type="protein sequence ID" value="KNE68578.1"/>
    <property type="molecule type" value="Genomic_DNA"/>
</dbReference>
<proteinExistence type="predicted"/>
<keyword evidence="1" id="KW-0547">Nucleotide-binding</keyword>
<dbReference type="GO" id="GO:0000796">
    <property type="term" value="C:condensin complex"/>
    <property type="evidence" value="ECO:0007669"/>
    <property type="project" value="TreeGrafter"/>
</dbReference>
<gene>
    <name evidence="5" type="ORF">AMAG_19749</name>
</gene>
<keyword evidence="2" id="KW-0067">ATP-binding</keyword>
<accession>A0A0L0T185</accession>
<dbReference type="InterPro" id="IPR027417">
    <property type="entry name" value="P-loop_NTPase"/>
</dbReference>
<dbReference type="Proteomes" id="UP000054350">
    <property type="component" value="Unassembled WGS sequence"/>
</dbReference>
<reference evidence="5 6" key="1">
    <citation type="submission" date="2009-11" db="EMBL/GenBank/DDBJ databases">
        <title>Annotation of Allomyces macrogynus ATCC 38327.</title>
        <authorList>
            <consortium name="The Broad Institute Genome Sequencing Platform"/>
            <person name="Russ C."/>
            <person name="Cuomo C."/>
            <person name="Burger G."/>
            <person name="Gray M.W."/>
            <person name="Holland P.W.H."/>
            <person name="King N."/>
            <person name="Lang F.B.F."/>
            <person name="Roger A.J."/>
            <person name="Ruiz-Trillo I."/>
            <person name="Young S.K."/>
            <person name="Zeng Q."/>
            <person name="Gargeya S."/>
            <person name="Fitzgerald M."/>
            <person name="Haas B."/>
            <person name="Abouelleil A."/>
            <person name="Alvarado L."/>
            <person name="Arachchi H.M."/>
            <person name="Berlin A."/>
            <person name="Chapman S.B."/>
            <person name="Gearin G."/>
            <person name="Goldberg J."/>
            <person name="Griggs A."/>
            <person name="Gujja S."/>
            <person name="Hansen M."/>
            <person name="Heiman D."/>
            <person name="Howarth C."/>
            <person name="Larimer J."/>
            <person name="Lui A."/>
            <person name="MacDonald P.J.P."/>
            <person name="McCowen C."/>
            <person name="Montmayeur A."/>
            <person name="Murphy C."/>
            <person name="Neiman D."/>
            <person name="Pearson M."/>
            <person name="Priest M."/>
            <person name="Roberts A."/>
            <person name="Saif S."/>
            <person name="Shea T."/>
            <person name="Sisk P."/>
            <person name="Stolte C."/>
            <person name="Sykes S."/>
            <person name="Wortman J."/>
            <person name="Nusbaum C."/>
            <person name="Birren B."/>
        </authorList>
    </citation>
    <scope>NUCLEOTIDE SEQUENCE [LARGE SCALE GENOMIC DNA]</scope>
    <source>
        <strain evidence="5 6">ATCC 38327</strain>
    </source>
</reference>
<evidence type="ECO:0000256" key="2">
    <source>
        <dbReference type="ARBA" id="ARBA00022840"/>
    </source>
</evidence>